<evidence type="ECO:0000256" key="3">
    <source>
        <dbReference type="ARBA" id="ARBA00022832"/>
    </source>
</evidence>
<dbReference type="CDD" id="cd06558">
    <property type="entry name" value="crotonase-like"/>
    <property type="match status" value="1"/>
</dbReference>
<dbReference type="InterPro" id="IPR014748">
    <property type="entry name" value="Enoyl-CoA_hydra_C"/>
</dbReference>
<dbReference type="InterPro" id="IPR001753">
    <property type="entry name" value="Enoyl-CoA_hydra/iso"/>
</dbReference>
<comment type="catalytic activity">
    <reaction evidence="4">
        <text>a (3S)-3-hydroxyacyl-CoA = a (2E)-enoyl-CoA + H2O</text>
        <dbReference type="Rhea" id="RHEA:16105"/>
        <dbReference type="ChEBI" id="CHEBI:15377"/>
        <dbReference type="ChEBI" id="CHEBI:57318"/>
        <dbReference type="ChEBI" id="CHEBI:58856"/>
        <dbReference type="EC" id="4.2.1.17"/>
    </reaction>
</comment>
<evidence type="ECO:0000256" key="2">
    <source>
        <dbReference type="ARBA" id="ARBA00005254"/>
    </source>
</evidence>
<comment type="function">
    <text evidence="1">Could possibly oxidize fatty acids using specific components.</text>
</comment>
<dbReference type="Gene3D" id="3.90.226.10">
    <property type="entry name" value="2-enoyl-CoA Hydratase, Chain A, domain 1"/>
    <property type="match status" value="1"/>
</dbReference>
<reference evidence="7" key="1">
    <citation type="submission" date="2022-10" db="EMBL/GenBank/DDBJ databases">
        <title>Rhodococcus sp.75.</title>
        <authorList>
            <person name="Sun M."/>
        </authorList>
    </citation>
    <scope>NUCLEOTIDE SEQUENCE</scope>
    <source>
        <strain evidence="7">75</strain>
    </source>
</reference>
<comment type="catalytic activity">
    <reaction evidence="5">
        <text>a 4-saturated-(3S)-3-hydroxyacyl-CoA = a (3E)-enoyl-CoA + H2O</text>
        <dbReference type="Rhea" id="RHEA:20724"/>
        <dbReference type="ChEBI" id="CHEBI:15377"/>
        <dbReference type="ChEBI" id="CHEBI:58521"/>
        <dbReference type="ChEBI" id="CHEBI:137480"/>
        <dbReference type="EC" id="4.2.1.17"/>
    </reaction>
</comment>
<evidence type="ECO:0000256" key="6">
    <source>
        <dbReference type="RuleBase" id="RU003707"/>
    </source>
</evidence>
<dbReference type="PANTHER" id="PTHR43459:SF1">
    <property type="entry name" value="EG:BACN32G11.4 PROTEIN"/>
    <property type="match status" value="1"/>
</dbReference>
<proteinExistence type="inferred from homology"/>
<accession>A0ABY6NYU5</accession>
<keyword evidence="3" id="KW-0276">Fatty acid metabolism</keyword>
<dbReference type="SUPFAM" id="SSF52096">
    <property type="entry name" value="ClpP/crotonase"/>
    <property type="match status" value="1"/>
</dbReference>
<protein>
    <submittedName>
        <fullName evidence="7">Enoyl-CoA hydratase-related protein</fullName>
    </submittedName>
</protein>
<name>A0ABY6NYU5_9NOCA</name>
<sequence>MSDSSLILDDGVLHCAISVPGRAGSLDGPVLAEVAATLAGDTSGIGAVLLHGGGASFCTGGDVSAFGSATDPQQLVGDLATSFHRFLLALVATDVPVVAAVTGWAAGAGMSTALAADVIVGGPGTRFRPAYPGIGFSPDGGMSWSLPRLIGVARARDVLLTDTVVEGEQAHAWGMLTRLVPDDEVRSTALAVAVALAAGPRGSHAAIKALLRDSDGRTLGEHLPAEAASIAACAASADGREGVRAFLERRPPVFG</sequence>
<evidence type="ECO:0000256" key="4">
    <source>
        <dbReference type="ARBA" id="ARBA00023709"/>
    </source>
</evidence>
<dbReference type="EMBL" id="CP110615">
    <property type="protein sequence ID" value="UZJ24163.1"/>
    <property type="molecule type" value="Genomic_DNA"/>
</dbReference>
<dbReference type="Pfam" id="PF00378">
    <property type="entry name" value="ECH_1"/>
    <property type="match status" value="1"/>
</dbReference>
<dbReference type="Proteomes" id="UP001164965">
    <property type="component" value="Chromosome"/>
</dbReference>
<evidence type="ECO:0000256" key="5">
    <source>
        <dbReference type="ARBA" id="ARBA00023717"/>
    </source>
</evidence>
<organism evidence="7 8">
    <name type="scientific">Rhodococcus antarcticus</name>
    <dbReference type="NCBI Taxonomy" id="2987751"/>
    <lineage>
        <taxon>Bacteria</taxon>
        <taxon>Bacillati</taxon>
        <taxon>Actinomycetota</taxon>
        <taxon>Actinomycetes</taxon>
        <taxon>Mycobacteriales</taxon>
        <taxon>Nocardiaceae</taxon>
        <taxon>Rhodococcus</taxon>
    </lineage>
</organism>
<evidence type="ECO:0000313" key="8">
    <source>
        <dbReference type="Proteomes" id="UP001164965"/>
    </source>
</evidence>
<keyword evidence="8" id="KW-1185">Reference proteome</keyword>
<dbReference type="InterPro" id="IPR029045">
    <property type="entry name" value="ClpP/crotonase-like_dom_sf"/>
</dbReference>
<gene>
    <name evidence="7" type="ORF">RHODO2019_13490</name>
</gene>
<dbReference type="InterPro" id="IPR018376">
    <property type="entry name" value="Enoyl-CoA_hyd/isom_CS"/>
</dbReference>
<evidence type="ECO:0000256" key="1">
    <source>
        <dbReference type="ARBA" id="ARBA00002994"/>
    </source>
</evidence>
<evidence type="ECO:0000313" key="7">
    <source>
        <dbReference type="EMBL" id="UZJ24163.1"/>
    </source>
</evidence>
<dbReference type="PANTHER" id="PTHR43459">
    <property type="entry name" value="ENOYL-COA HYDRATASE"/>
    <property type="match status" value="1"/>
</dbReference>
<dbReference type="Gene3D" id="1.10.12.10">
    <property type="entry name" value="Lyase 2-enoyl-coa Hydratase, Chain A, domain 2"/>
    <property type="match status" value="1"/>
</dbReference>
<keyword evidence="3" id="KW-0443">Lipid metabolism</keyword>
<dbReference type="PROSITE" id="PS00166">
    <property type="entry name" value="ENOYL_COA_HYDRATASE"/>
    <property type="match status" value="1"/>
</dbReference>
<comment type="similarity">
    <text evidence="2 6">Belongs to the enoyl-CoA hydratase/isomerase family.</text>
</comment>